<dbReference type="PANTHER" id="PTHR13504">
    <property type="entry name" value="FIDO DOMAIN-CONTAINING PROTEIN DDB_G0283145"/>
    <property type="match status" value="1"/>
</dbReference>
<dbReference type="Pfam" id="PF13776">
    <property type="entry name" value="DUF4172"/>
    <property type="match status" value="1"/>
</dbReference>
<evidence type="ECO:0000313" key="4">
    <source>
        <dbReference type="EMBL" id="KUM25834.1"/>
    </source>
</evidence>
<feature type="binding site" evidence="2">
    <location>
        <begin position="247"/>
        <end position="248"/>
    </location>
    <ligand>
        <name>ATP</name>
        <dbReference type="ChEBI" id="CHEBI:30616"/>
    </ligand>
</feature>
<keyword evidence="2" id="KW-0547">Nucleotide-binding</keyword>
<accession>A0A101KRY8</accession>
<dbReference type="InterPro" id="IPR003812">
    <property type="entry name" value="Fido"/>
</dbReference>
<evidence type="ECO:0000256" key="2">
    <source>
        <dbReference type="PIRSR" id="PIRSR640198-2"/>
    </source>
</evidence>
<name>A0A101KRY8_RHILI</name>
<dbReference type="GO" id="GO:0005524">
    <property type="term" value="F:ATP binding"/>
    <property type="evidence" value="ECO:0007669"/>
    <property type="project" value="UniProtKB-KW"/>
</dbReference>
<reference evidence="4 5" key="1">
    <citation type="submission" date="2015-12" db="EMBL/GenBank/DDBJ databases">
        <title>Draft genome sequence of Mesorhizobium sp. UFLA 01-765, a multitolerant efficient symbiont and plant-growth promoting strain isolated from Zn-mining soil using Leucaena leucocephala as a trap plant.</title>
        <authorList>
            <person name="Rangel W.M."/>
            <person name="Thijs S."/>
            <person name="Longatti S.M."/>
            <person name="Moreira F.M."/>
            <person name="Weyens N."/>
            <person name="Vangronsveld J."/>
            <person name="Van Hamme J.D."/>
            <person name="Bottos E.M."/>
            <person name="Rineau F."/>
        </authorList>
    </citation>
    <scope>NUCLEOTIDE SEQUENCE [LARGE SCALE GENOMIC DNA]</scope>
    <source>
        <strain evidence="4 5">UFLA 01-765</strain>
    </source>
</reference>
<feature type="binding site" evidence="2">
    <location>
        <begin position="210"/>
        <end position="217"/>
    </location>
    <ligand>
        <name>ATP</name>
        <dbReference type="ChEBI" id="CHEBI:30616"/>
    </ligand>
</feature>
<dbReference type="EMBL" id="LPWA01000112">
    <property type="protein sequence ID" value="KUM25834.1"/>
    <property type="molecule type" value="Genomic_DNA"/>
</dbReference>
<dbReference type="Pfam" id="PF02661">
    <property type="entry name" value="Fic"/>
    <property type="match status" value="1"/>
</dbReference>
<comment type="caution">
    <text evidence="4">The sequence shown here is derived from an EMBL/GenBank/DDBJ whole genome shotgun (WGS) entry which is preliminary data.</text>
</comment>
<dbReference type="OrthoDB" id="9813719at2"/>
<evidence type="ECO:0000259" key="3">
    <source>
        <dbReference type="PROSITE" id="PS51459"/>
    </source>
</evidence>
<evidence type="ECO:0000313" key="5">
    <source>
        <dbReference type="Proteomes" id="UP000053176"/>
    </source>
</evidence>
<feature type="domain" description="Fido" evidence="3">
    <location>
        <begin position="113"/>
        <end position="269"/>
    </location>
</feature>
<dbReference type="Gene3D" id="1.10.10.10">
    <property type="entry name" value="Winged helix-like DNA-binding domain superfamily/Winged helix DNA-binding domain"/>
    <property type="match status" value="1"/>
</dbReference>
<dbReference type="PANTHER" id="PTHR13504:SF33">
    <property type="entry name" value="FIC FAMILY PROTEIN"/>
    <property type="match status" value="1"/>
</dbReference>
<sequence length="371" mass="42516">MKWNWERADWPHLSYDKSPLEPLEREFLLRSGEFLGVFRHIDRDERDELRIELISEEALKTSAIEGEFLDRNSVQSSIRQQLGLAGDAKRVSPAERGIAEMMADVYLRYADTLSERTLFAWHKMVMAGDRRIEGIGRYREHAEAMQIVSNRLDEPEVHFEAPPSARVKVEMDAFIAWFNDTSPKGKSTLPALTRAGIAHLYFESIHPFEDGNGRIGRALSEKALAQNLGEPSLIALAYTIERHRKTYYGMLETSSRNNQITDWLVYFANAILEAQRVTLMRVEFTVSKAKFYERFRGQLNERQEKAIARVFREGIDGFKGGLSAENYIAVTKTSRATATRDLHDLVAKGALSRSGERRHTRYTLNLQDGRT</sequence>
<gene>
    <name evidence="4" type="ORF">AU467_24275</name>
</gene>
<organism evidence="4 5">
    <name type="scientific">Rhizobium loti</name>
    <name type="common">Mesorhizobium loti</name>
    <dbReference type="NCBI Taxonomy" id="381"/>
    <lineage>
        <taxon>Bacteria</taxon>
        <taxon>Pseudomonadati</taxon>
        <taxon>Pseudomonadota</taxon>
        <taxon>Alphaproteobacteria</taxon>
        <taxon>Hyphomicrobiales</taxon>
        <taxon>Phyllobacteriaceae</taxon>
        <taxon>Mesorhizobium</taxon>
    </lineage>
</organism>
<dbReference type="InterPro" id="IPR036597">
    <property type="entry name" value="Fido-like_dom_sf"/>
</dbReference>
<keyword evidence="2" id="KW-0067">ATP-binding</keyword>
<dbReference type="InterPro" id="IPR040198">
    <property type="entry name" value="Fido_containing"/>
</dbReference>
<dbReference type="SUPFAM" id="SSF140931">
    <property type="entry name" value="Fic-like"/>
    <property type="match status" value="1"/>
</dbReference>
<protein>
    <submittedName>
        <fullName evidence="4">Cell filamentation protein Fic</fullName>
    </submittedName>
</protein>
<feature type="active site" evidence="1">
    <location>
        <position position="206"/>
    </location>
</feature>
<proteinExistence type="predicted"/>
<dbReference type="Gene3D" id="1.10.3290.10">
    <property type="entry name" value="Fido-like domain"/>
    <property type="match status" value="1"/>
</dbReference>
<dbReference type="Proteomes" id="UP000053176">
    <property type="component" value="Unassembled WGS sequence"/>
</dbReference>
<dbReference type="InterPro" id="IPR036388">
    <property type="entry name" value="WH-like_DNA-bd_sf"/>
</dbReference>
<evidence type="ECO:0000256" key="1">
    <source>
        <dbReference type="PIRSR" id="PIRSR640198-1"/>
    </source>
</evidence>
<dbReference type="InterPro" id="IPR025230">
    <property type="entry name" value="DUF4172"/>
</dbReference>
<dbReference type="PROSITE" id="PS51459">
    <property type="entry name" value="FIDO"/>
    <property type="match status" value="1"/>
</dbReference>
<dbReference type="AlphaFoldDB" id="A0A101KRY8"/>